<proteinExistence type="predicted"/>
<gene>
    <name evidence="1" type="ORF">ROA7745_03535</name>
</gene>
<accession>A0A1X7BVN4</accession>
<dbReference type="AlphaFoldDB" id="A0A1X7BVN4"/>
<keyword evidence="2" id="KW-1185">Reference proteome</keyword>
<dbReference type="EMBL" id="FWXB01000015">
    <property type="protein sequence ID" value="SMC13678.1"/>
    <property type="molecule type" value="Genomic_DNA"/>
</dbReference>
<evidence type="ECO:0000313" key="1">
    <source>
        <dbReference type="EMBL" id="SMC13678.1"/>
    </source>
</evidence>
<dbReference type="Proteomes" id="UP000193224">
    <property type="component" value="Unassembled WGS sequence"/>
</dbReference>
<organism evidence="1 2">
    <name type="scientific">Roseovarius aestuarii</name>
    <dbReference type="NCBI Taxonomy" id="475083"/>
    <lineage>
        <taxon>Bacteria</taxon>
        <taxon>Pseudomonadati</taxon>
        <taxon>Pseudomonadota</taxon>
        <taxon>Alphaproteobacteria</taxon>
        <taxon>Rhodobacterales</taxon>
        <taxon>Roseobacteraceae</taxon>
        <taxon>Roseovarius</taxon>
    </lineage>
</organism>
<sequence length="67" mass="7464">MCLLAGVRIVHPIQLIRAICDIKSQCNDAYQRKPVLLPLKLQVRGRGRVSRSFSAGGEDAIKGVQYR</sequence>
<name>A0A1X7BVN4_9RHOB</name>
<evidence type="ECO:0000313" key="2">
    <source>
        <dbReference type="Proteomes" id="UP000193224"/>
    </source>
</evidence>
<protein>
    <submittedName>
        <fullName evidence="1">Uncharacterized protein</fullName>
    </submittedName>
</protein>
<reference evidence="1 2" key="1">
    <citation type="submission" date="2017-03" db="EMBL/GenBank/DDBJ databases">
        <authorList>
            <person name="Afonso C.L."/>
            <person name="Miller P.J."/>
            <person name="Scott M.A."/>
            <person name="Spackman E."/>
            <person name="Goraichik I."/>
            <person name="Dimitrov K.M."/>
            <person name="Suarez D.L."/>
            <person name="Swayne D.E."/>
        </authorList>
    </citation>
    <scope>NUCLEOTIDE SEQUENCE [LARGE SCALE GENOMIC DNA]</scope>
    <source>
        <strain evidence="1 2">CECT 7745</strain>
    </source>
</reference>